<keyword evidence="3" id="KW-1185">Reference proteome</keyword>
<protein>
    <submittedName>
        <fullName evidence="2">DUF3093 domain-containing protein</fullName>
    </submittedName>
</protein>
<keyword evidence="1" id="KW-0472">Membrane</keyword>
<organism evidence="2 3">
    <name type="scientific">Sanguibacter suaedae</name>
    <dbReference type="NCBI Taxonomy" id="2795737"/>
    <lineage>
        <taxon>Bacteria</taxon>
        <taxon>Bacillati</taxon>
        <taxon>Actinomycetota</taxon>
        <taxon>Actinomycetes</taxon>
        <taxon>Micrococcales</taxon>
        <taxon>Sanguibacteraceae</taxon>
        <taxon>Sanguibacter</taxon>
    </lineage>
</organism>
<gene>
    <name evidence="2" type="ORF">JAV76_04190</name>
</gene>
<evidence type="ECO:0000313" key="3">
    <source>
        <dbReference type="Proteomes" id="UP000602087"/>
    </source>
</evidence>
<reference evidence="2" key="1">
    <citation type="submission" date="2020-12" db="EMBL/GenBank/DDBJ databases">
        <title>Sanguibacter suaedae sp. nov., isolated from Suaeda aralocaspica.</title>
        <authorList>
            <person name="Ma Q."/>
        </authorList>
    </citation>
    <scope>NUCLEOTIDE SEQUENCE</scope>
    <source>
        <strain evidence="2">YZGR15</strain>
    </source>
</reference>
<keyword evidence="1" id="KW-1133">Transmembrane helix</keyword>
<dbReference type="RefSeq" id="WP_198732782.1">
    <property type="nucleotide sequence ID" value="NZ_JAEINH010000003.1"/>
</dbReference>
<name>A0A934I2W3_9MICO</name>
<evidence type="ECO:0000256" key="1">
    <source>
        <dbReference type="SAM" id="Phobius"/>
    </source>
</evidence>
<dbReference type="EMBL" id="JAEINH010000003">
    <property type="protein sequence ID" value="MBI9114213.1"/>
    <property type="molecule type" value="Genomic_DNA"/>
</dbReference>
<comment type="caution">
    <text evidence="2">The sequence shown here is derived from an EMBL/GenBank/DDBJ whole genome shotgun (WGS) entry which is preliminary data.</text>
</comment>
<dbReference type="InterPro" id="IPR021443">
    <property type="entry name" value="DUF3093"/>
</dbReference>
<keyword evidence="1" id="KW-0812">Transmembrane</keyword>
<feature type="transmembrane region" description="Helical" evidence="1">
    <location>
        <begin position="24"/>
        <end position="43"/>
    </location>
</feature>
<accession>A0A934I2W3</accession>
<proteinExistence type="predicted"/>
<feature type="transmembrane region" description="Helical" evidence="1">
    <location>
        <begin position="49"/>
        <end position="70"/>
    </location>
</feature>
<evidence type="ECO:0000313" key="2">
    <source>
        <dbReference type="EMBL" id="MBI9114213.1"/>
    </source>
</evidence>
<dbReference type="Pfam" id="PF11292">
    <property type="entry name" value="DUF3093"/>
    <property type="match status" value="1"/>
</dbReference>
<sequence>MTPAPHAARPDDVRHRERLVPGPGVWAGVVVFAAVVAVAVSVASWTVSAVVGTVVLVVGVALVLWSSPVVEVAAGELRAGSAHVPLSDLGAVSVLDRAGVGRAMGPAWDARAFACLRTWTGGAVRVEVIDPSDPTPYWIVSSRDAEGLAAAIAGSR</sequence>
<dbReference type="AlphaFoldDB" id="A0A934I2W3"/>
<dbReference type="Proteomes" id="UP000602087">
    <property type="component" value="Unassembled WGS sequence"/>
</dbReference>